<comment type="subcellular location">
    <subcellularLocation>
        <location evidence="1">Membrane</location>
        <topology evidence="1">Multi-pass membrane protein</topology>
    </subcellularLocation>
</comment>
<name>A0A382DT73_9ZZZZ</name>
<feature type="transmembrane region" description="Helical" evidence="7">
    <location>
        <begin position="120"/>
        <end position="142"/>
    </location>
</feature>
<evidence type="ECO:0000256" key="3">
    <source>
        <dbReference type="ARBA" id="ARBA00022475"/>
    </source>
</evidence>
<dbReference type="PANTHER" id="PTHR36838">
    <property type="entry name" value="AUXIN EFFLUX CARRIER FAMILY PROTEIN"/>
    <property type="match status" value="1"/>
</dbReference>
<evidence type="ECO:0000313" key="8">
    <source>
        <dbReference type="EMBL" id="SVB41144.1"/>
    </source>
</evidence>
<feature type="transmembrane region" description="Helical" evidence="7">
    <location>
        <begin position="182"/>
        <end position="203"/>
    </location>
</feature>
<feature type="transmembrane region" description="Helical" evidence="7">
    <location>
        <begin position="215"/>
        <end position="234"/>
    </location>
</feature>
<evidence type="ECO:0000256" key="4">
    <source>
        <dbReference type="ARBA" id="ARBA00022692"/>
    </source>
</evidence>
<protein>
    <recommendedName>
        <fullName evidence="9">Transporter</fullName>
    </recommendedName>
</protein>
<keyword evidence="3" id="KW-1003">Cell membrane</keyword>
<feature type="transmembrane region" description="Helical" evidence="7">
    <location>
        <begin position="154"/>
        <end position="176"/>
    </location>
</feature>
<dbReference type="Pfam" id="PF03547">
    <property type="entry name" value="Mem_trans"/>
    <property type="match status" value="1"/>
</dbReference>
<dbReference type="EMBL" id="UINC01040782">
    <property type="protein sequence ID" value="SVB41144.1"/>
    <property type="molecule type" value="Genomic_DNA"/>
</dbReference>
<dbReference type="PANTHER" id="PTHR36838:SF1">
    <property type="entry name" value="SLR1864 PROTEIN"/>
    <property type="match status" value="1"/>
</dbReference>
<dbReference type="AlphaFoldDB" id="A0A382DT73"/>
<evidence type="ECO:0000256" key="5">
    <source>
        <dbReference type="ARBA" id="ARBA00022989"/>
    </source>
</evidence>
<dbReference type="InterPro" id="IPR004776">
    <property type="entry name" value="Mem_transp_PIN-like"/>
</dbReference>
<proteinExistence type="predicted"/>
<feature type="transmembrane region" description="Helical" evidence="7">
    <location>
        <begin position="269"/>
        <end position="287"/>
    </location>
</feature>
<organism evidence="8">
    <name type="scientific">marine metagenome</name>
    <dbReference type="NCBI Taxonomy" id="408172"/>
    <lineage>
        <taxon>unclassified sequences</taxon>
        <taxon>metagenomes</taxon>
        <taxon>ecological metagenomes</taxon>
    </lineage>
</organism>
<feature type="transmembrane region" description="Helical" evidence="7">
    <location>
        <begin position="6"/>
        <end position="25"/>
    </location>
</feature>
<evidence type="ECO:0008006" key="9">
    <source>
        <dbReference type="Google" id="ProtNLM"/>
    </source>
</evidence>
<reference evidence="8" key="1">
    <citation type="submission" date="2018-05" db="EMBL/GenBank/DDBJ databases">
        <authorList>
            <person name="Lanie J.A."/>
            <person name="Ng W.-L."/>
            <person name="Kazmierczak K.M."/>
            <person name="Andrzejewski T.M."/>
            <person name="Davidsen T.M."/>
            <person name="Wayne K.J."/>
            <person name="Tettelin H."/>
            <person name="Glass J.I."/>
            <person name="Rusch D."/>
            <person name="Podicherti R."/>
            <person name="Tsui H.-C.T."/>
            <person name="Winkler M.E."/>
        </authorList>
    </citation>
    <scope>NUCLEOTIDE SEQUENCE</scope>
</reference>
<dbReference type="GO" id="GO:0016020">
    <property type="term" value="C:membrane"/>
    <property type="evidence" value="ECO:0007669"/>
    <property type="project" value="UniProtKB-SubCell"/>
</dbReference>
<evidence type="ECO:0000256" key="2">
    <source>
        <dbReference type="ARBA" id="ARBA00022448"/>
    </source>
</evidence>
<keyword evidence="6 7" id="KW-0472">Membrane</keyword>
<feature type="transmembrane region" description="Helical" evidence="7">
    <location>
        <begin position="62"/>
        <end position="86"/>
    </location>
</feature>
<evidence type="ECO:0000256" key="7">
    <source>
        <dbReference type="SAM" id="Phobius"/>
    </source>
</evidence>
<evidence type="ECO:0000256" key="1">
    <source>
        <dbReference type="ARBA" id="ARBA00004141"/>
    </source>
</evidence>
<keyword evidence="4 7" id="KW-0812">Transmembrane</keyword>
<feature type="transmembrane region" description="Helical" evidence="7">
    <location>
        <begin position="93"/>
        <end position="114"/>
    </location>
</feature>
<feature type="transmembrane region" description="Helical" evidence="7">
    <location>
        <begin position="240"/>
        <end position="257"/>
    </location>
</feature>
<dbReference type="GO" id="GO:0055085">
    <property type="term" value="P:transmembrane transport"/>
    <property type="evidence" value="ECO:0007669"/>
    <property type="project" value="InterPro"/>
</dbReference>
<sequence>MYQQLVPIIAPVLLCAALGYGWARLQLPFDREFVTRVVMNIGAPCLVLNGISGLGIDSTSFLGMVGAAILLIVVVTIAATVILGILRQPLRSYLPPVVFGNVGNMGLPLCYFAYGNEGLGLAVGFYLVYAVIQFTVGPLFQGREAAWRTLITTPVIYAGAIGLLLLTTGSALPLWLGNTVELLAGIAIPLMMIALGHALGSFTVRRFSISLGMSVMRLVIGFSVGLVLVEILNFEGTMRGVMIIQAAMPVAVFNYLLAARYQRHPDDVAGAIVVSTLISFVSLPFLLRLAL</sequence>
<keyword evidence="5 7" id="KW-1133">Transmembrane helix</keyword>
<accession>A0A382DT73</accession>
<evidence type="ECO:0000256" key="6">
    <source>
        <dbReference type="ARBA" id="ARBA00023136"/>
    </source>
</evidence>
<feature type="transmembrane region" description="Helical" evidence="7">
    <location>
        <begin position="37"/>
        <end position="56"/>
    </location>
</feature>
<gene>
    <name evidence="8" type="ORF">METZ01_LOCUS193998</name>
</gene>
<keyword evidence="2" id="KW-0813">Transport</keyword>